<keyword evidence="2" id="KW-0472">Membrane</keyword>
<feature type="compositionally biased region" description="Pro residues" evidence="1">
    <location>
        <begin position="67"/>
        <end position="78"/>
    </location>
</feature>
<dbReference type="InParanoid" id="K5WB17"/>
<evidence type="ECO:0000256" key="1">
    <source>
        <dbReference type="SAM" id="MobiDB-lite"/>
    </source>
</evidence>
<name>K5WB17_AGABU</name>
<reference evidence="5" key="1">
    <citation type="journal article" date="2012" name="Proc. Natl. Acad. Sci. U.S.A.">
        <title>Genome sequence of the button mushroom Agaricus bisporus reveals mechanisms governing adaptation to a humic-rich ecological niche.</title>
        <authorList>
            <person name="Morin E."/>
            <person name="Kohler A."/>
            <person name="Baker A.R."/>
            <person name="Foulongne-Oriol M."/>
            <person name="Lombard V."/>
            <person name="Nagy L.G."/>
            <person name="Ohm R.A."/>
            <person name="Patyshakuliyeva A."/>
            <person name="Brun A."/>
            <person name="Aerts A.L."/>
            <person name="Bailey A.M."/>
            <person name="Billette C."/>
            <person name="Coutinho P.M."/>
            <person name="Deakin G."/>
            <person name="Doddapaneni H."/>
            <person name="Floudas D."/>
            <person name="Grimwood J."/>
            <person name="Hilden K."/>
            <person name="Kuees U."/>
            <person name="LaButti K.M."/>
            <person name="Lapidus A."/>
            <person name="Lindquist E.A."/>
            <person name="Lucas S.M."/>
            <person name="Murat C."/>
            <person name="Riley R.W."/>
            <person name="Salamov A.A."/>
            <person name="Schmutz J."/>
            <person name="Subramanian V."/>
            <person name="Woesten H.A.B."/>
            <person name="Xu J."/>
            <person name="Eastwood D.C."/>
            <person name="Foster G.D."/>
            <person name="Sonnenberg A.S."/>
            <person name="Cullen D."/>
            <person name="de Vries R.P."/>
            <person name="Lundell T."/>
            <person name="Hibbett D.S."/>
            <person name="Henrissat B."/>
            <person name="Burton K.S."/>
            <person name="Kerrigan R.W."/>
            <person name="Challen M.P."/>
            <person name="Grigoriev I.V."/>
            <person name="Martin F."/>
        </authorList>
    </citation>
    <scope>NUCLEOTIDE SEQUENCE [LARGE SCALE GENOMIC DNA]</scope>
    <source>
        <strain evidence="5">JB137-S8 / ATCC MYA-4627 / FGSC 10392</strain>
    </source>
</reference>
<feature type="signal peptide" evidence="3">
    <location>
        <begin position="1"/>
        <end position="25"/>
    </location>
</feature>
<evidence type="ECO:0000313" key="5">
    <source>
        <dbReference type="Proteomes" id="UP000008493"/>
    </source>
</evidence>
<dbReference type="AlphaFoldDB" id="K5WB17"/>
<dbReference type="RefSeq" id="XP_007325778.1">
    <property type="nucleotide sequence ID" value="XM_007325716.1"/>
</dbReference>
<feature type="region of interest" description="Disordered" evidence="1">
    <location>
        <begin position="49"/>
        <end position="78"/>
    </location>
</feature>
<keyword evidence="5" id="KW-1185">Reference proteome</keyword>
<dbReference type="Proteomes" id="UP000008493">
    <property type="component" value="Unassembled WGS sequence"/>
</dbReference>
<keyword evidence="2" id="KW-1133">Transmembrane helix</keyword>
<organism evidence="4 5">
    <name type="scientific">Agaricus bisporus var. burnettii (strain JB137-S8 / ATCC MYA-4627 / FGSC 10392)</name>
    <name type="common">White button mushroom</name>
    <dbReference type="NCBI Taxonomy" id="597362"/>
    <lineage>
        <taxon>Eukaryota</taxon>
        <taxon>Fungi</taxon>
        <taxon>Dikarya</taxon>
        <taxon>Basidiomycota</taxon>
        <taxon>Agaricomycotina</taxon>
        <taxon>Agaricomycetes</taxon>
        <taxon>Agaricomycetidae</taxon>
        <taxon>Agaricales</taxon>
        <taxon>Agaricineae</taxon>
        <taxon>Agaricaceae</taxon>
        <taxon>Agaricus</taxon>
    </lineage>
</organism>
<gene>
    <name evidence="4" type="ORF">AGABI1DRAFT_124383</name>
</gene>
<evidence type="ECO:0000256" key="2">
    <source>
        <dbReference type="SAM" id="Phobius"/>
    </source>
</evidence>
<sequence length="224" mass="24490">MRFLAVAAPALVLALPLLTPRDIDALWGPQLPSPALSSASTTFFLAEPTSSAPRTRSTITHLSSSSPPTPTPFLAPPSPVTHVAPTTSALQVPVSAPSSGLPEPLPTSPEEATQWKVIGIGIITVGLIATVILSIIFFDSWWNFICDLLCGKTRRRSKGEENMIPDWERRDWEFKLANEDGHRYPTMTSLTDIADHKQTPLTPAHIPDFDPQFLVPLSRRPSIR</sequence>
<evidence type="ECO:0000256" key="3">
    <source>
        <dbReference type="SAM" id="SignalP"/>
    </source>
</evidence>
<dbReference type="eggNOG" id="ENOG502T26Q">
    <property type="taxonomic scope" value="Eukaryota"/>
</dbReference>
<feature type="chain" id="PRO_5003885565" evidence="3">
    <location>
        <begin position="26"/>
        <end position="224"/>
    </location>
</feature>
<dbReference type="GeneID" id="18826133"/>
<keyword evidence="3" id="KW-0732">Signal</keyword>
<evidence type="ECO:0000313" key="4">
    <source>
        <dbReference type="EMBL" id="EKM84064.1"/>
    </source>
</evidence>
<keyword evidence="2" id="KW-0812">Transmembrane</keyword>
<dbReference type="KEGG" id="abp:AGABI1DRAFT124383"/>
<proteinExistence type="predicted"/>
<dbReference type="HOGENOM" id="CLU_1234696_0_0_1"/>
<dbReference type="OMA" id="ERRDWEF"/>
<dbReference type="EMBL" id="JH971385">
    <property type="protein sequence ID" value="EKM84064.1"/>
    <property type="molecule type" value="Genomic_DNA"/>
</dbReference>
<feature type="transmembrane region" description="Helical" evidence="2">
    <location>
        <begin position="117"/>
        <end position="138"/>
    </location>
</feature>
<protein>
    <submittedName>
        <fullName evidence="4">Uncharacterized protein</fullName>
    </submittedName>
</protein>
<dbReference type="OrthoDB" id="3266475at2759"/>
<accession>K5WB17</accession>
<feature type="compositionally biased region" description="Low complexity" evidence="1">
    <location>
        <begin position="55"/>
        <end position="66"/>
    </location>
</feature>